<reference evidence="1" key="1">
    <citation type="journal article" date="2020" name="Arch. Virol.">
        <title>Complete genome sequence and analysis of a novel lymphocystivirus detected in whitemouth croaker (Micropogonias furnieri): lymphocystis disease virus 4.</title>
        <authorList>
            <person name="Doszpoly A."/>
            <person name="Kajan G.L."/>
            <person name="Puentes R."/>
            <person name="Perretta A."/>
        </authorList>
    </citation>
    <scope>NUCLEOTIDE SEQUENCE</scope>
    <source>
        <strain evidence="1">LCDV-WC</strain>
    </source>
</reference>
<accession>A0A6B9XMU2</accession>
<evidence type="ECO:0008006" key="3">
    <source>
        <dbReference type="Google" id="ProtNLM"/>
    </source>
</evidence>
<evidence type="ECO:0000313" key="2">
    <source>
        <dbReference type="Proteomes" id="UP000678193"/>
    </source>
</evidence>
<protein>
    <recommendedName>
        <fullName evidence="3">Protein kinase domain-containing protein</fullName>
    </recommendedName>
</protein>
<organism evidence="1 2">
    <name type="scientific">Lymphocystis disease virus 4</name>
    <dbReference type="NCBI Taxonomy" id="2704413"/>
    <lineage>
        <taxon>Viruses</taxon>
        <taxon>Varidnaviria</taxon>
        <taxon>Bamfordvirae</taxon>
        <taxon>Nucleocytoviricota</taxon>
        <taxon>Megaviricetes</taxon>
        <taxon>Pimascovirales</taxon>
        <taxon>Pimascovirales incertae sedis</taxon>
        <taxon>Iridoviridae</taxon>
        <taxon>Alphairidovirinae</taxon>
        <taxon>Lymphocystivirus</taxon>
        <taxon>Lymphocystivirus micropogonias1</taxon>
    </lineage>
</organism>
<name>A0A6B9XMU2_9VIRU</name>
<keyword evidence="2" id="KW-1185">Reference proteome</keyword>
<dbReference type="SUPFAM" id="SSF56112">
    <property type="entry name" value="Protein kinase-like (PK-like)"/>
    <property type="match status" value="1"/>
</dbReference>
<dbReference type="RefSeq" id="YP_010087969.1">
    <property type="nucleotide sequence ID" value="NC_055603.1"/>
</dbReference>
<dbReference type="Proteomes" id="UP000678193">
    <property type="component" value="Segment"/>
</dbReference>
<dbReference type="KEGG" id="vg:65103302"/>
<evidence type="ECO:0000313" key="1">
    <source>
        <dbReference type="EMBL" id="QHR78448.1"/>
    </source>
</evidence>
<dbReference type="InterPro" id="IPR011009">
    <property type="entry name" value="Kinase-like_dom_sf"/>
</dbReference>
<dbReference type="EMBL" id="MN803438">
    <property type="protein sequence ID" value="QHR78448.1"/>
    <property type="molecule type" value="Genomic_DNA"/>
</dbReference>
<dbReference type="GeneID" id="65103302"/>
<sequence length="510" mass="59770">MIKKMCEEFRTNPRKNMSNKKNYLEKRTLCGEPYPELSLKEGENIKFLQSKEEYRINKNILGLYHDSDRPKNYYPSYFLNNFKSSYNPASENIKEIQKKEKQKSKSLVDLNLKFKPSVSVESKILIPEEPVSFYPGTEPLKYHPLTQIPDRRDADGFLKSWVNYFWGNPEESLTKMLQFSRPNKAKIKTLFEEKPYRLFERRRKSLLIRQTLKVFKTDLCVEDLTDELFKFDRVKTIDSPYVIEIHTMINDAMNRSFMPNGRYSSGSVVCQGFIIHLQEKLDGTLTERLPTMSSLEKNVILCQLLLTLSILQGQYGILHTNITAENIAFLNIKQSDGYFKYKIAGRTFYLPNVGFIAVFIGFDNARVLNPMYEVDHYRGIRNVKVFAEVEPFWGNKAGNELVVEPFKTKYLPILDEKYDYETYKRNDSDQNIFINGFDSVPDLTVDLSDMRTYPAFDFKKDIEDLIKIFLNQNYVFDGLRSVLPDLTAAVLFPQFSKVKFDIIEEFRWPS</sequence>
<proteinExistence type="predicted"/>